<feature type="region of interest" description="Disordered" evidence="2">
    <location>
        <begin position="1376"/>
        <end position="1466"/>
    </location>
</feature>
<keyword evidence="1" id="KW-0175">Coiled coil</keyword>
<protein>
    <recommendedName>
        <fullName evidence="3">Peptidase S74 domain-containing protein</fullName>
    </recommendedName>
</protein>
<feature type="compositionally biased region" description="Low complexity" evidence="2">
    <location>
        <begin position="2359"/>
        <end position="2369"/>
    </location>
</feature>
<evidence type="ECO:0000259" key="3">
    <source>
        <dbReference type="PROSITE" id="PS51688"/>
    </source>
</evidence>
<dbReference type="PANTHER" id="PTHR45725">
    <property type="entry name" value="FORMIN HOMOLOGY 2 FAMILY MEMBER"/>
    <property type="match status" value="1"/>
</dbReference>
<evidence type="ECO:0000256" key="1">
    <source>
        <dbReference type="SAM" id="Coils"/>
    </source>
</evidence>
<dbReference type="Proteomes" id="UP000604046">
    <property type="component" value="Unassembled WGS sequence"/>
</dbReference>
<dbReference type="EMBL" id="CAJNDS010002853">
    <property type="protein sequence ID" value="CAE7619965.1"/>
    <property type="molecule type" value="Genomic_DNA"/>
</dbReference>
<evidence type="ECO:0000256" key="2">
    <source>
        <dbReference type="SAM" id="MobiDB-lite"/>
    </source>
</evidence>
<dbReference type="InterPro" id="IPR051425">
    <property type="entry name" value="Formin_Homology"/>
</dbReference>
<feature type="region of interest" description="Disordered" evidence="2">
    <location>
        <begin position="688"/>
        <end position="792"/>
    </location>
</feature>
<feature type="region of interest" description="Disordered" evidence="2">
    <location>
        <begin position="2170"/>
        <end position="2203"/>
    </location>
</feature>
<dbReference type="Gene3D" id="3.40.50.300">
    <property type="entry name" value="P-loop containing nucleotide triphosphate hydrolases"/>
    <property type="match status" value="1"/>
</dbReference>
<dbReference type="PANTHER" id="PTHR45725:SF18">
    <property type="entry name" value="ORC1-LIKE AAA ATPASE DOMAIN-CONTAINING PROTEIN"/>
    <property type="match status" value="1"/>
</dbReference>
<comment type="caution">
    <text evidence="4">The sequence shown here is derived from an EMBL/GenBank/DDBJ whole genome shotgun (WGS) entry which is preliminary data.</text>
</comment>
<feature type="compositionally biased region" description="Basic and acidic residues" evidence="2">
    <location>
        <begin position="1124"/>
        <end position="1135"/>
    </location>
</feature>
<dbReference type="InterPro" id="IPR030392">
    <property type="entry name" value="S74_ICA"/>
</dbReference>
<feature type="compositionally biased region" description="Low complexity" evidence="2">
    <location>
        <begin position="1386"/>
        <end position="1399"/>
    </location>
</feature>
<dbReference type="PROSITE" id="PS51688">
    <property type="entry name" value="ICA"/>
    <property type="match status" value="1"/>
</dbReference>
<feature type="compositionally biased region" description="Acidic residues" evidence="2">
    <location>
        <begin position="2370"/>
        <end position="2383"/>
    </location>
</feature>
<sequence length="2498" mass="271555">MCLEPDEAARAFFRETEELVTKALSEHSQRDSRIFGKPLKPEEVKERMTSALKTSTRGTEFLKLKLHYDKIRLWGPDGEELPVQKWDLQGCLCKVHVELRQVWLMSSQCGVLAEVTDVMLQQAEPRGVCRKGDRCEAFDGRGHPASAQRGSRKGYEGSFFRDDLYSTPPPLCDEIAGSVRLFKTPDYTVKQPPDPVVCKPPANGILCAPSASGKTVLLVSMILEQYRGCFERIYIFSPSVEVDSAWQPVKDYITDELGVNTDREQCWWEDWDEGALRKIIADQKRITQKSKELGLKKLYQVLIVLDDHADNPAVHRKTGDGVLDTLFIRGRHFCINTWVSTQKLRLMSSAVRVNVMFYCVFRLRNQLELDALVEELSAMLPKETLYAMYEEATREPYSFWMVNLRAPKEDMFWVRFDRKFLVNGDGQPAEPDGGQESAASEFPARRTGIFRRKRKLMTSIYVDSRKLAVYKVRIADAFLSTDRGTFLYWEDEVAGTLHYAELPVGAHTGPRLAAWISSNFAAATYTAETNELDVTYDGVHLILNDAELRQRFPGTGSYPPGASPSKPQSINHLLGPSYLTGSVQRFIFVQMNVYSELYLRCPSLANGETTVGPLGHDILCKIIVSKSVGHIMETETSEGHWVQLHGPITLRHLRFKLTDYQGNVVNTRGTSVSFVVFLEDAPAPVAAEPPVAEPPVAEPAAPEQPEPAQPSEPSVVPAPEPPQPKRRGRPPGSKNKPKPAPPTVAVQPVLAEPPKAPPTTAPAPETPAPPAAQPPEPERPVRMTPSEARHARHLSRADRFHAAMLRAFHKQYPSYNLTPLLYKRQQQLIDARAFNEWLANRRQRQEGESYADEVGRMTDAVNRRIPQLRWAPAERAGVRRMARDVAAGRNTADSQGSVKMYESLVEQATESDWTEEEKRDWYRERPDDAEYYQVQRDLLRDGLTRKAQLTQLAPHREGGPMLWAIGLEGPSPLKRPEAEQYHPLHVSLAFDDELSEEQKEDLLCEWGEEREVTLRFHRFTSGGTGELSLNWDPIANSESVQKAHELGFLRDRALHVSPGLHRRGRAPADQPPEPQRQHLHLQSLLAGRLPPSSEPEPAPLPHTTVDPAAAYEDANEGYDGVPFPRRDFLRPRPFDLDSESDFGAVDPGQALRNDGFQPPPAPGFLGRLQQAEAAAGAAAGLAGSASAITEHGQDLYNAARRGRNWIDRNLRIPRTPEGLAPPPDEVAPPQIIGRPSEVEPLLERAGQRAQEVERAAARDIEQFMSQQMAEAEATEGFASAAEAAAGAAEAATAAEAGGGTLAAIGSGLAAAGEAALPVAATVGAAAGGLAVAGAGAALVGTAWALHGGMVAAEHLMGWGGGGGGCLPLQLRARHPDPQRHAGVWGGAALPGPGTTPEAPVYRMDTESEAEPRAQPPPRVQARPARPTRFPTGLNPAPLAQSSGSESSRAPRMQRQASDRSRAAPPPSFEVTAAVNDELVQSLDYKLQSSNVNYVQSRKDVQYYPSSLSVFTPTTSRVCRIPLTSGMDFVDGESVKLGFTVRNNSTTATLQLGSPDPSCLIDRVEVFANGTRIEDYTIENVKLYASQAEVTALLAPLASESWVLATLGGYYTSAETNGAITAALAAYYDSAQTDAAIAAALVPYSTTVQMDAAVAAALVPYSTTAQMDAAIAAAVGAIDLSAYSTIAARDAAIAAALVPYSTTVQMDAAIAAAVGAIDLSAYSTVAARDAAIAAALVPYSTTVQMDAAIATALGDYVPWMGLQAPIVNEINIALTDYWDQTAESDSRYATPADLDVISCTSLTASSFVNTLNFAATGNVSGVDALFTVDVQTPLLRAVSGDGYLRFGGGLVGLQFLDSGAAVVDEMTSSQIALEQDVNVAQSRTLACASIATTGGVANLAIQGGTQGIVCTSKGLNVTENFPLSANPTDGNVAVRVENTEIWLQNRTSGSAPLVVETDSDVTVNYGFNNLSDEKVKTNIADADLEALQAIFDGAHPKTYDRTDIEHYGRLGFLAQDFLGAGVTGKTYRDGEELLTLDYSRLTAVLWGVVKKLQAAAARRLPLAVRQLRDFNAPPPARVKEVLPHTATCFERGVKEVLPHTATCFERGGAWEPAVVEPAPMDVEPTAVETVEPVQAAEEPAKPAAQPSEPLVVEPEAVEEFGEKPAEPLVVEPEAVEEPGEKPAEPAKPLVAEEPAKPAKPVETQEVSQQEVEAIRNEIAKQQAERAAQEEHAEAERKRELQERLYLEQAQGLRRIQGFLARPLNNDWIELALENYEDAKFRVEGGFTFGTVAKCRLITDDDVREVKALPEVRPETTKVHLQLVNSGPTVYSWAPTALPSRPARRMPEAAKPVVVEELPAEPAVEPAVAEPTAEEPVEEPAEEPAAEPATEESATASTAASTAEEEEGEVVAGLQVRRVTHKNVQWLELAARTLEQYRADLEILTARTADGTVEACRLRWGTNTWANELYAINSSTGKLVAPKSKKSVEADQARVQFRLK</sequence>
<reference evidence="4" key="1">
    <citation type="submission" date="2021-02" db="EMBL/GenBank/DDBJ databases">
        <authorList>
            <person name="Dougan E. K."/>
            <person name="Rhodes N."/>
            <person name="Thang M."/>
            <person name="Chan C."/>
        </authorList>
    </citation>
    <scope>NUCLEOTIDE SEQUENCE</scope>
</reference>
<organism evidence="4 5">
    <name type="scientific">Symbiodinium natans</name>
    <dbReference type="NCBI Taxonomy" id="878477"/>
    <lineage>
        <taxon>Eukaryota</taxon>
        <taxon>Sar</taxon>
        <taxon>Alveolata</taxon>
        <taxon>Dinophyceae</taxon>
        <taxon>Suessiales</taxon>
        <taxon>Symbiodiniaceae</taxon>
        <taxon>Symbiodinium</taxon>
    </lineage>
</organism>
<evidence type="ECO:0000313" key="4">
    <source>
        <dbReference type="EMBL" id="CAE7619965.1"/>
    </source>
</evidence>
<name>A0A812V5T6_9DINO</name>
<feature type="region of interest" description="Disordered" evidence="2">
    <location>
        <begin position="2359"/>
        <end position="2408"/>
    </location>
</feature>
<keyword evidence="5" id="KW-1185">Reference proteome</keyword>
<feature type="compositionally biased region" description="Pro residues" evidence="2">
    <location>
        <begin position="691"/>
        <end position="722"/>
    </location>
</feature>
<accession>A0A812V5T6</accession>
<feature type="domain" description="Peptidase S74" evidence="3">
    <location>
        <begin position="1970"/>
        <end position="2065"/>
    </location>
</feature>
<feature type="compositionally biased region" description="Pro residues" evidence="2">
    <location>
        <begin position="754"/>
        <end position="775"/>
    </location>
</feature>
<feature type="coiled-coil region" evidence="1">
    <location>
        <begin position="2203"/>
        <end position="2243"/>
    </location>
</feature>
<feature type="compositionally biased region" description="Low complexity" evidence="2">
    <location>
        <begin position="2384"/>
        <end position="2400"/>
    </location>
</feature>
<gene>
    <name evidence="4" type="ORF">SNAT2548_LOCUS35235</name>
</gene>
<proteinExistence type="predicted"/>
<evidence type="ECO:0000313" key="5">
    <source>
        <dbReference type="Proteomes" id="UP000604046"/>
    </source>
</evidence>
<dbReference type="InterPro" id="IPR027417">
    <property type="entry name" value="P-loop_NTPase"/>
</dbReference>
<feature type="region of interest" description="Disordered" evidence="2">
    <location>
        <begin position="1114"/>
        <end position="1164"/>
    </location>
</feature>